<reference evidence="2" key="1">
    <citation type="journal article" date="2021" name="Genome Biol. Evol.">
        <title>A High-Quality Reference Genome for a Parasitic Bivalve with Doubly Uniparental Inheritance (Bivalvia: Unionida).</title>
        <authorList>
            <person name="Smith C.H."/>
        </authorList>
    </citation>
    <scope>NUCLEOTIDE SEQUENCE</scope>
    <source>
        <strain evidence="2">CHS0354</strain>
    </source>
</reference>
<dbReference type="AlphaFoldDB" id="A0AAE0VHK0"/>
<organism evidence="2 3">
    <name type="scientific">Potamilus streckersoni</name>
    <dbReference type="NCBI Taxonomy" id="2493646"/>
    <lineage>
        <taxon>Eukaryota</taxon>
        <taxon>Metazoa</taxon>
        <taxon>Spiralia</taxon>
        <taxon>Lophotrochozoa</taxon>
        <taxon>Mollusca</taxon>
        <taxon>Bivalvia</taxon>
        <taxon>Autobranchia</taxon>
        <taxon>Heteroconchia</taxon>
        <taxon>Palaeoheterodonta</taxon>
        <taxon>Unionida</taxon>
        <taxon>Unionoidea</taxon>
        <taxon>Unionidae</taxon>
        <taxon>Ambleminae</taxon>
        <taxon>Lampsilini</taxon>
        <taxon>Potamilus</taxon>
    </lineage>
</organism>
<evidence type="ECO:0000256" key="1">
    <source>
        <dbReference type="SAM" id="Coils"/>
    </source>
</evidence>
<protein>
    <submittedName>
        <fullName evidence="2">Uncharacterized protein</fullName>
    </submittedName>
</protein>
<reference evidence="2" key="3">
    <citation type="submission" date="2023-05" db="EMBL/GenBank/DDBJ databases">
        <authorList>
            <person name="Smith C.H."/>
        </authorList>
    </citation>
    <scope>NUCLEOTIDE SEQUENCE</scope>
    <source>
        <strain evidence="2">CHS0354</strain>
        <tissue evidence="2">Mantle</tissue>
    </source>
</reference>
<feature type="coiled-coil region" evidence="1">
    <location>
        <begin position="99"/>
        <end position="140"/>
    </location>
</feature>
<dbReference type="Proteomes" id="UP001195483">
    <property type="component" value="Unassembled WGS sequence"/>
</dbReference>
<accession>A0AAE0VHK0</accession>
<evidence type="ECO:0000313" key="2">
    <source>
        <dbReference type="EMBL" id="KAK3578548.1"/>
    </source>
</evidence>
<gene>
    <name evidence="2" type="ORF">CHS0354_025259</name>
</gene>
<keyword evidence="3" id="KW-1185">Reference proteome</keyword>
<evidence type="ECO:0000313" key="3">
    <source>
        <dbReference type="Proteomes" id="UP001195483"/>
    </source>
</evidence>
<feature type="coiled-coil region" evidence="1">
    <location>
        <begin position="20"/>
        <end position="47"/>
    </location>
</feature>
<comment type="caution">
    <text evidence="2">The sequence shown here is derived from an EMBL/GenBank/DDBJ whole genome shotgun (WGS) entry which is preliminary data.</text>
</comment>
<name>A0AAE0VHK0_9BIVA</name>
<dbReference type="EMBL" id="JAEAOA010001506">
    <property type="protein sequence ID" value="KAK3578548.1"/>
    <property type="molecule type" value="Genomic_DNA"/>
</dbReference>
<sequence length="162" mass="18962">MRESYLNELYQLPARKESRSYSLKRKLKRAEEQISACEEKHQEWNVEKSILTAACQALKSERNGYEKKGENKCLRLRLSSCRIENMKLKSVINTHKMKADEKQYETAELSTNLRQASEESADYQKELDKLRTEIKELVSSVEYLQSLINDTNELALLDEIKP</sequence>
<reference evidence="2" key="2">
    <citation type="journal article" date="2021" name="Genome Biol. Evol.">
        <title>Developing a high-quality reference genome for a parasitic bivalve with doubly uniparental inheritance (Bivalvia: Unionida).</title>
        <authorList>
            <person name="Smith C.H."/>
        </authorList>
    </citation>
    <scope>NUCLEOTIDE SEQUENCE</scope>
    <source>
        <strain evidence="2">CHS0354</strain>
        <tissue evidence="2">Mantle</tissue>
    </source>
</reference>
<keyword evidence="1" id="KW-0175">Coiled coil</keyword>
<proteinExistence type="predicted"/>